<protein>
    <submittedName>
        <fullName evidence="1">Uncharacterized protein</fullName>
    </submittedName>
</protein>
<dbReference type="KEGG" id="vg:26622796"/>
<evidence type="ECO:0000313" key="1">
    <source>
        <dbReference type="EMBL" id="AKA62114.1"/>
    </source>
</evidence>
<reference evidence="1 2" key="1">
    <citation type="submission" date="2015-03" db="EMBL/GenBank/DDBJ databases">
        <authorList>
            <person name="Melo L.D.R."/>
            <person name="Veiga P."/>
            <person name="Cerca N."/>
            <person name="Kropinski A.M."/>
            <person name="Azeredo J."/>
            <person name="Almeida C."/>
            <person name="Sillankorva S."/>
        </authorList>
    </citation>
    <scope>NUCLEOTIDE SEQUENCE [LARGE SCALE GENOMIC DNA]</scope>
</reference>
<dbReference type="GeneID" id="26622796"/>
<keyword evidence="2" id="KW-1185">Reference proteome</keyword>
<evidence type="ECO:0000313" key="2">
    <source>
        <dbReference type="Proteomes" id="UP000202749"/>
    </source>
</evidence>
<accession>A0A0G2SSC4</accession>
<sequence>MKPIKKYEVFEQFIALVSLLTIKNPTWNLSSIYLTAAGKSMPDIPFEDFCKASVKIQHDSSLESIFDSYWDVCFNHVMEKTNLFFNRSAGEM</sequence>
<gene>
    <name evidence="1" type="ORF">Pm5461_248</name>
</gene>
<dbReference type="Proteomes" id="UP000202749">
    <property type="component" value="Segment"/>
</dbReference>
<proteinExistence type="predicted"/>
<dbReference type="RefSeq" id="YP_009195670.1">
    <property type="nucleotide sequence ID" value="NC_028762.1"/>
</dbReference>
<name>A0A0G2SSC4_9CAUD</name>
<dbReference type="EMBL" id="KP890823">
    <property type="protein sequence ID" value="AKA62114.1"/>
    <property type="molecule type" value="Genomic_DNA"/>
</dbReference>
<organism evidence="1 2">
    <name type="scientific">Proteus phage vB_PmiM_Pm5461</name>
    <dbReference type="NCBI Taxonomy" id="1636250"/>
    <lineage>
        <taxon>Viruses</taxon>
        <taxon>Duplodnaviria</taxon>
        <taxon>Heunggongvirae</taxon>
        <taxon>Uroviricota</taxon>
        <taxon>Caudoviricetes</taxon>
        <taxon>Pantevenvirales</taxon>
        <taxon>Straboviridae</taxon>
        <taxon>Bragavirus</taxon>
        <taxon>Bragavirus pm5461</taxon>
    </lineage>
</organism>